<evidence type="ECO:0000259" key="1">
    <source>
        <dbReference type="SMART" id="SM00903"/>
    </source>
</evidence>
<protein>
    <submittedName>
        <fullName evidence="2">Flavin reductase family protein</fullName>
    </submittedName>
</protein>
<dbReference type="InterPro" id="IPR012349">
    <property type="entry name" value="Split_barrel_FMN-bd"/>
</dbReference>
<gene>
    <name evidence="2" type="ORF">HQN59_02430</name>
</gene>
<dbReference type="Proteomes" id="UP000529637">
    <property type="component" value="Unassembled WGS sequence"/>
</dbReference>
<name>A0A7Y6TV34_9BURK</name>
<dbReference type="InterPro" id="IPR002563">
    <property type="entry name" value="Flavin_Rdtase-like_dom"/>
</dbReference>
<dbReference type="SUPFAM" id="SSF50475">
    <property type="entry name" value="FMN-binding split barrel"/>
    <property type="match status" value="1"/>
</dbReference>
<dbReference type="Gene3D" id="2.30.110.10">
    <property type="entry name" value="Electron Transport, Fmn-binding Protein, Chain A"/>
    <property type="match status" value="1"/>
</dbReference>
<proteinExistence type="predicted"/>
<dbReference type="EMBL" id="JABWMJ010000001">
    <property type="protein sequence ID" value="NUZ04608.1"/>
    <property type="molecule type" value="Genomic_DNA"/>
</dbReference>
<dbReference type="AlphaFoldDB" id="A0A7Y6TV34"/>
<dbReference type="PANTHER" id="PTHR43812">
    <property type="entry name" value="BLR2425 PROTEIN"/>
    <property type="match status" value="1"/>
</dbReference>
<sequence>MFYEPDKRNHGLPHTPYKSCMVPRPIGWISTRSRSGKVNLAPYSQFNNLGYEPGYLMFSGGGQFPDGGRKDSVINAEESGEFVYNMAPYALREAVHLTSQITDPEVDEMKAAGLTPAPARLVKAPLVAECPISIECVYYTTLILPGHDWSSTHHVVVGRVVGVHIKDEFIGPDGKIDILKIRPLARLGYTDYTSVESVFSLDLREDRRDYLTWGLSGGR</sequence>
<keyword evidence="3" id="KW-1185">Reference proteome</keyword>
<dbReference type="GO" id="GO:0016646">
    <property type="term" value="F:oxidoreductase activity, acting on the CH-NH group of donors, NAD or NADP as acceptor"/>
    <property type="evidence" value="ECO:0007669"/>
    <property type="project" value="UniProtKB-ARBA"/>
</dbReference>
<comment type="caution">
    <text evidence="2">The sequence shown here is derived from an EMBL/GenBank/DDBJ whole genome shotgun (WGS) entry which is preliminary data.</text>
</comment>
<dbReference type="Pfam" id="PF01613">
    <property type="entry name" value="Flavin_Reduct"/>
    <property type="match status" value="1"/>
</dbReference>
<accession>A0A7Y6TV34</accession>
<evidence type="ECO:0000313" key="2">
    <source>
        <dbReference type="EMBL" id="NUZ04608.1"/>
    </source>
</evidence>
<dbReference type="PANTHER" id="PTHR43812:SF2">
    <property type="entry name" value="FLAVIN REDUCTASE LIKE DOMAIN-CONTAINING PROTEIN"/>
    <property type="match status" value="1"/>
</dbReference>
<dbReference type="SMART" id="SM00903">
    <property type="entry name" value="Flavin_Reduct"/>
    <property type="match status" value="1"/>
</dbReference>
<feature type="domain" description="Flavin reductase like" evidence="1">
    <location>
        <begin position="19"/>
        <end position="175"/>
    </location>
</feature>
<reference evidence="2 3" key="1">
    <citation type="submission" date="2020-06" db="EMBL/GenBank/DDBJ databases">
        <title>Schlegella sp. ID0723 isolated from air conditioner.</title>
        <authorList>
            <person name="Kim D.Y."/>
            <person name="Kim D.-U."/>
        </authorList>
    </citation>
    <scope>NUCLEOTIDE SEQUENCE [LARGE SCALE GENOMIC DNA]</scope>
    <source>
        <strain evidence="2 3">ID0723</strain>
    </source>
</reference>
<dbReference type="GO" id="GO:0010181">
    <property type="term" value="F:FMN binding"/>
    <property type="evidence" value="ECO:0007669"/>
    <property type="project" value="InterPro"/>
</dbReference>
<organism evidence="2 3">
    <name type="scientific">Piscinibacter koreensis</name>
    <dbReference type="NCBI Taxonomy" id="2742824"/>
    <lineage>
        <taxon>Bacteria</taxon>
        <taxon>Pseudomonadati</taxon>
        <taxon>Pseudomonadota</taxon>
        <taxon>Betaproteobacteria</taxon>
        <taxon>Burkholderiales</taxon>
        <taxon>Sphaerotilaceae</taxon>
        <taxon>Piscinibacter</taxon>
    </lineage>
</organism>
<evidence type="ECO:0000313" key="3">
    <source>
        <dbReference type="Proteomes" id="UP000529637"/>
    </source>
</evidence>